<evidence type="ECO:0000256" key="1">
    <source>
        <dbReference type="SAM" id="MobiDB-lite"/>
    </source>
</evidence>
<reference evidence="3 4" key="1">
    <citation type="submission" date="2015-11" db="EMBL/GenBank/DDBJ databases">
        <title>Genomic analysis of 38 Legionella species identifies large and diverse effector repertoires.</title>
        <authorList>
            <person name="Burstein D."/>
            <person name="Amaro F."/>
            <person name="Zusman T."/>
            <person name="Lifshitz Z."/>
            <person name="Cohen O."/>
            <person name="Gilbert J.A."/>
            <person name="Pupko T."/>
            <person name="Shuman H.A."/>
            <person name="Segal G."/>
        </authorList>
    </citation>
    <scope>NUCLEOTIDE SEQUENCE [LARGE SCALE GENOMIC DNA]</scope>
    <source>
        <strain evidence="3 4">ATCC 43878</strain>
    </source>
</reference>
<organism evidence="3 4">
    <name type="scientific">Legionella brunensis</name>
    <dbReference type="NCBI Taxonomy" id="29422"/>
    <lineage>
        <taxon>Bacteria</taxon>
        <taxon>Pseudomonadati</taxon>
        <taxon>Pseudomonadota</taxon>
        <taxon>Gammaproteobacteria</taxon>
        <taxon>Legionellales</taxon>
        <taxon>Legionellaceae</taxon>
        <taxon>Legionella</taxon>
    </lineage>
</organism>
<dbReference type="STRING" id="29422.Lbru_2298"/>
<dbReference type="AlphaFoldDB" id="A0A0W0S3F5"/>
<gene>
    <name evidence="3" type="ORF">Lbru_2298</name>
</gene>
<sequence length="296" mass="31507">MIKGINKMLTKSKLEFLVGLGIIILPLQGLAAAAPTEMTKDDWLGKLKAVAPSVICQGFFEDASLKKRMEELKIDNDKCISLIPASFDKCQTQYYSGLPATMNKDSAAKWGHTIGECIGTDFATKYLVSNPQASTSSSSDQTTSSSTPSSTSPSTPSTSPSTPSTSPSTPSTSPSSPISSSTPATSSDSQSTDISRDQWLAQLKTLAPAMICQGFFGDPSLKKKLEDRSIDNTKCVNLIPASFEKCQNELYSNLPTTLNSDSANTWGHKIGECIGTDFAKKYLLPTATPATSTSSQ</sequence>
<protein>
    <recommendedName>
        <fullName evidence="2">T2SS substrate NttA domain-containing protein</fullName>
    </recommendedName>
</protein>
<keyword evidence="4" id="KW-1185">Reference proteome</keyword>
<feature type="compositionally biased region" description="Low complexity" evidence="1">
    <location>
        <begin position="131"/>
        <end position="192"/>
    </location>
</feature>
<feature type="domain" description="T2SS substrate NttA" evidence="2">
    <location>
        <begin position="37"/>
        <end position="129"/>
    </location>
</feature>
<comment type="caution">
    <text evidence="3">The sequence shown here is derived from an EMBL/GenBank/DDBJ whole genome shotgun (WGS) entry which is preliminary data.</text>
</comment>
<name>A0A0W0S3F5_9GAMM</name>
<dbReference type="Proteomes" id="UP000054742">
    <property type="component" value="Unassembled WGS sequence"/>
</dbReference>
<evidence type="ECO:0000259" key="2">
    <source>
        <dbReference type="Pfam" id="PF24275"/>
    </source>
</evidence>
<evidence type="ECO:0000313" key="3">
    <source>
        <dbReference type="EMBL" id="KTC78006.1"/>
    </source>
</evidence>
<feature type="region of interest" description="Disordered" evidence="1">
    <location>
        <begin position="131"/>
        <end position="194"/>
    </location>
</feature>
<dbReference type="Pfam" id="PF24275">
    <property type="entry name" value="NttA"/>
    <property type="match status" value="2"/>
</dbReference>
<dbReference type="PATRIC" id="fig|29422.6.peg.2449"/>
<proteinExistence type="predicted"/>
<dbReference type="EMBL" id="LNXV01000033">
    <property type="protein sequence ID" value="KTC78006.1"/>
    <property type="molecule type" value="Genomic_DNA"/>
</dbReference>
<evidence type="ECO:0000313" key="4">
    <source>
        <dbReference type="Proteomes" id="UP000054742"/>
    </source>
</evidence>
<accession>A0A0W0S3F5</accession>
<feature type="domain" description="T2SS substrate NttA" evidence="2">
    <location>
        <begin position="194"/>
        <end position="285"/>
    </location>
</feature>
<dbReference type="InterPro" id="IPR056212">
    <property type="entry name" value="NttA"/>
</dbReference>